<organism evidence="1 2">
    <name type="scientific">Streptococcus caledonicus</name>
    <dbReference type="NCBI Taxonomy" id="2614158"/>
    <lineage>
        <taxon>Bacteria</taxon>
        <taxon>Bacillati</taxon>
        <taxon>Bacillota</taxon>
        <taxon>Bacilli</taxon>
        <taxon>Lactobacillales</taxon>
        <taxon>Streptococcaceae</taxon>
        <taxon>Streptococcus</taxon>
    </lineage>
</organism>
<proteinExistence type="predicted"/>
<name>A0ABW0UBE5_9STRE</name>
<dbReference type="Proteomes" id="UP001596110">
    <property type="component" value="Unassembled WGS sequence"/>
</dbReference>
<protein>
    <recommendedName>
        <fullName evidence="3">Phage protein</fullName>
    </recommendedName>
</protein>
<evidence type="ECO:0000313" key="1">
    <source>
        <dbReference type="EMBL" id="MFC5630883.1"/>
    </source>
</evidence>
<comment type="caution">
    <text evidence="1">The sequence shown here is derived from an EMBL/GenBank/DDBJ whole genome shotgun (WGS) entry which is preliminary data.</text>
</comment>
<evidence type="ECO:0008006" key="3">
    <source>
        <dbReference type="Google" id="ProtNLM"/>
    </source>
</evidence>
<sequence length="178" mass="21836">MSRHSERLMEIYDKQGRLEDYKEELRTYIWDYWNDNLDSLMLLKEVSTDQEWIEFREHYLNDRGRLYRFELMNQEQLFGRLLEEILSSHFKRLDLIDCYEEGLKSYDPYRVRDVILDEIQHGMESVSVRDTYRYLISYLKVLEDYPDGKVISQKVATGWKKDYPRRKAMLEEFRKAGF</sequence>
<accession>A0ABW0UBE5</accession>
<dbReference type="RefSeq" id="WP_156805744.1">
    <property type="nucleotide sequence ID" value="NZ_JBHSOJ010000016.1"/>
</dbReference>
<evidence type="ECO:0000313" key="2">
    <source>
        <dbReference type="Proteomes" id="UP001596110"/>
    </source>
</evidence>
<dbReference type="EMBL" id="JBHSOJ010000016">
    <property type="protein sequence ID" value="MFC5630883.1"/>
    <property type="molecule type" value="Genomic_DNA"/>
</dbReference>
<reference evidence="2" key="1">
    <citation type="journal article" date="2019" name="Int. J. Syst. Evol. Microbiol.">
        <title>The Global Catalogue of Microorganisms (GCM) 10K type strain sequencing project: providing services to taxonomists for standard genome sequencing and annotation.</title>
        <authorList>
            <consortium name="The Broad Institute Genomics Platform"/>
            <consortium name="The Broad Institute Genome Sequencing Center for Infectious Disease"/>
            <person name="Wu L."/>
            <person name="Ma J."/>
        </authorList>
    </citation>
    <scope>NUCLEOTIDE SEQUENCE [LARGE SCALE GENOMIC DNA]</scope>
    <source>
        <strain evidence="2">DT43</strain>
    </source>
</reference>
<gene>
    <name evidence="1" type="ORF">ACFPQ3_04595</name>
</gene>
<keyword evidence="2" id="KW-1185">Reference proteome</keyword>